<keyword evidence="1" id="KW-0862">Zinc</keyword>
<dbReference type="InterPro" id="IPR013087">
    <property type="entry name" value="Znf_C2H2_type"/>
</dbReference>
<keyword evidence="1" id="KW-0863">Zinc-finger</keyword>
<gene>
    <name evidence="4" type="primary">RPN4</name>
    <name evidence="4" type="ORF">ATY40_BA7503856</name>
</gene>
<accession>A0A1B2JF37</accession>
<dbReference type="Proteomes" id="UP000094565">
    <property type="component" value="Chromosome 3"/>
</dbReference>
<protein>
    <submittedName>
        <fullName evidence="4">BA75_03856T0</fullName>
    </submittedName>
</protein>
<evidence type="ECO:0000259" key="3">
    <source>
        <dbReference type="PROSITE" id="PS50157"/>
    </source>
</evidence>
<name>A0A1B2JF37_PICPA</name>
<evidence type="ECO:0000313" key="4">
    <source>
        <dbReference type="EMBL" id="ANZ76408.1"/>
    </source>
</evidence>
<feature type="domain" description="C2H2-type" evidence="3">
    <location>
        <begin position="336"/>
        <end position="372"/>
    </location>
</feature>
<evidence type="ECO:0000313" key="5">
    <source>
        <dbReference type="Proteomes" id="UP000094565"/>
    </source>
</evidence>
<dbReference type="GO" id="GO:0008270">
    <property type="term" value="F:zinc ion binding"/>
    <property type="evidence" value="ECO:0007669"/>
    <property type="project" value="UniProtKB-KW"/>
</dbReference>
<keyword evidence="5" id="KW-1185">Reference proteome</keyword>
<organism evidence="4 5">
    <name type="scientific">Komagataella pastoris</name>
    <name type="common">Yeast</name>
    <name type="synonym">Pichia pastoris</name>
    <dbReference type="NCBI Taxonomy" id="4922"/>
    <lineage>
        <taxon>Eukaryota</taxon>
        <taxon>Fungi</taxon>
        <taxon>Dikarya</taxon>
        <taxon>Ascomycota</taxon>
        <taxon>Saccharomycotina</taxon>
        <taxon>Pichiomycetes</taxon>
        <taxon>Pichiales</taxon>
        <taxon>Pichiaceae</taxon>
        <taxon>Komagataella</taxon>
    </lineage>
</organism>
<feature type="compositionally biased region" description="Polar residues" evidence="2">
    <location>
        <begin position="284"/>
        <end position="318"/>
    </location>
</feature>
<feature type="region of interest" description="Disordered" evidence="2">
    <location>
        <begin position="282"/>
        <end position="319"/>
    </location>
</feature>
<keyword evidence="1" id="KW-0479">Metal-binding</keyword>
<dbReference type="AlphaFoldDB" id="A0A1B2JF37"/>
<dbReference type="EMBL" id="CP014586">
    <property type="protein sequence ID" value="ANZ76408.1"/>
    <property type="molecule type" value="Genomic_DNA"/>
</dbReference>
<feature type="compositionally biased region" description="Acidic residues" evidence="2">
    <location>
        <begin position="124"/>
        <end position="135"/>
    </location>
</feature>
<sequence>MTFQVALPKLRRTLTDIMEDELYHVPDLPATADADMTEPSVYGSSTNIETEMNLYQDYSRALNRMNSGSNSPSVSHSGVYWSNTNSINGSQEFLTIPDTMDEDKDQDMTGMMNLQQNDPAQPPLEEDNGEDEDEEFDDDEVIYDYDYEVKPFTAYADRNALSYGYEPFQKVEDYNKNYMLSSFKGFPEKADPQLSFPDDEILGRNPFDFEMNDTSSKLYIYPEEDDKADINRFDKKEFLEEDISEDENDDTNRTNNIENNTTSMININPGLAEAGNSVIPPQLLRSSPVNSPISNQAQEATSTNSVKSNVSENNTLKQQEIKFKIPSSPSGEEDVHQCQLVNPTTGQKCFKQFSRPYDLIRHQETIHAERKKIFRCILCETDALRHENRVPAYYDGCKFVSVPTDTGELVRVVLPDQPPRISKKTFSRGDALSRHVRVKHGLTGTSATDAIRYAKDHVEYL</sequence>
<evidence type="ECO:0000256" key="1">
    <source>
        <dbReference type="PROSITE-ProRule" id="PRU00042"/>
    </source>
</evidence>
<dbReference type="PROSITE" id="PS50157">
    <property type="entry name" value="ZINC_FINGER_C2H2_2"/>
    <property type="match status" value="1"/>
</dbReference>
<dbReference type="OrthoDB" id="3980688at2759"/>
<feature type="region of interest" description="Disordered" evidence="2">
    <location>
        <begin position="100"/>
        <end position="135"/>
    </location>
</feature>
<proteinExistence type="predicted"/>
<reference evidence="4 5" key="1">
    <citation type="submission" date="2016-02" db="EMBL/GenBank/DDBJ databases">
        <title>Comparative genomic and transcriptomic foundation for Pichia pastoris.</title>
        <authorList>
            <person name="Love K.R."/>
            <person name="Shah K.A."/>
            <person name="Whittaker C.A."/>
            <person name="Wu J."/>
            <person name="Bartlett M.C."/>
            <person name="Ma D."/>
            <person name="Leeson R.L."/>
            <person name="Priest M."/>
            <person name="Young S.K."/>
            <person name="Love J.C."/>
        </authorList>
    </citation>
    <scope>NUCLEOTIDE SEQUENCE [LARGE SCALE GENOMIC DNA]</scope>
    <source>
        <strain evidence="4 5">ATCC 28485</strain>
    </source>
</reference>
<evidence type="ECO:0000256" key="2">
    <source>
        <dbReference type="SAM" id="MobiDB-lite"/>
    </source>
</evidence>